<dbReference type="AlphaFoldDB" id="A0AAV7UEZ5"/>
<protein>
    <submittedName>
        <fullName evidence="2">Uncharacterized protein</fullName>
    </submittedName>
</protein>
<organism evidence="2 3">
    <name type="scientific">Pleurodeles waltl</name>
    <name type="common">Iberian ribbed newt</name>
    <dbReference type="NCBI Taxonomy" id="8319"/>
    <lineage>
        <taxon>Eukaryota</taxon>
        <taxon>Metazoa</taxon>
        <taxon>Chordata</taxon>
        <taxon>Craniata</taxon>
        <taxon>Vertebrata</taxon>
        <taxon>Euteleostomi</taxon>
        <taxon>Amphibia</taxon>
        <taxon>Batrachia</taxon>
        <taxon>Caudata</taxon>
        <taxon>Salamandroidea</taxon>
        <taxon>Salamandridae</taxon>
        <taxon>Pleurodelinae</taxon>
        <taxon>Pleurodeles</taxon>
    </lineage>
</organism>
<keyword evidence="3" id="KW-1185">Reference proteome</keyword>
<dbReference type="EMBL" id="JANPWB010000005">
    <property type="protein sequence ID" value="KAJ1187609.1"/>
    <property type="molecule type" value="Genomic_DNA"/>
</dbReference>
<evidence type="ECO:0000256" key="1">
    <source>
        <dbReference type="SAM" id="MobiDB-lite"/>
    </source>
</evidence>
<evidence type="ECO:0000313" key="3">
    <source>
        <dbReference type="Proteomes" id="UP001066276"/>
    </source>
</evidence>
<feature type="region of interest" description="Disordered" evidence="1">
    <location>
        <begin position="1"/>
        <end position="25"/>
    </location>
</feature>
<gene>
    <name evidence="2" type="ORF">NDU88_004384</name>
</gene>
<reference evidence="2" key="1">
    <citation type="journal article" date="2022" name="bioRxiv">
        <title>Sequencing and chromosome-scale assembly of the giantPleurodeles waltlgenome.</title>
        <authorList>
            <person name="Brown T."/>
            <person name="Elewa A."/>
            <person name="Iarovenko S."/>
            <person name="Subramanian E."/>
            <person name="Araus A.J."/>
            <person name="Petzold A."/>
            <person name="Susuki M."/>
            <person name="Suzuki K.-i.T."/>
            <person name="Hayashi T."/>
            <person name="Toyoda A."/>
            <person name="Oliveira C."/>
            <person name="Osipova E."/>
            <person name="Leigh N.D."/>
            <person name="Simon A."/>
            <person name="Yun M.H."/>
        </authorList>
    </citation>
    <scope>NUCLEOTIDE SEQUENCE</scope>
    <source>
        <strain evidence="2">20211129_DDA</strain>
        <tissue evidence="2">Liver</tissue>
    </source>
</reference>
<feature type="region of interest" description="Disordered" evidence="1">
    <location>
        <begin position="82"/>
        <end position="103"/>
    </location>
</feature>
<dbReference type="Proteomes" id="UP001066276">
    <property type="component" value="Chromosome 3_1"/>
</dbReference>
<accession>A0AAV7UEZ5</accession>
<sequence>MTGVVDSSYGPESIGPDSSFPVISPNDNNRSCGEATVNMAISRPPMRLITSFNQKMDKISPLQQIAEQTGPEEQVVMQGYASEEDDGEEPGGGSTKGVSETRADGDAETVFSVLSMSVPTCEQTHKKLCGTLKNLQGVMDKLMKESKSLALSQRRKENEVLLHSCSNRVTLVSFLGAFCCSIAMSQ</sequence>
<name>A0AAV7UEZ5_PLEWA</name>
<evidence type="ECO:0000313" key="2">
    <source>
        <dbReference type="EMBL" id="KAJ1187609.1"/>
    </source>
</evidence>
<comment type="caution">
    <text evidence="2">The sequence shown here is derived from an EMBL/GenBank/DDBJ whole genome shotgun (WGS) entry which is preliminary data.</text>
</comment>
<proteinExistence type="predicted"/>